<evidence type="ECO:0000313" key="7">
    <source>
        <dbReference type="Proteomes" id="UP000187172"/>
    </source>
</evidence>
<evidence type="ECO:0008006" key="8">
    <source>
        <dbReference type="Google" id="ProtNLM"/>
    </source>
</evidence>
<keyword evidence="7" id="KW-1185">Reference proteome</keyword>
<keyword evidence="4" id="KW-0521">NADP</keyword>
<dbReference type="PANTHER" id="PTHR44085:SF2">
    <property type="entry name" value="SEPIAPTERIN REDUCTASE"/>
    <property type="match status" value="1"/>
</dbReference>
<reference evidence="6 7" key="1">
    <citation type="submission" date="2016-11" db="EMBL/GenBank/DDBJ databases">
        <title>Paenibacillus species isolates.</title>
        <authorList>
            <person name="Beno S.M."/>
        </authorList>
    </citation>
    <scope>NUCLEOTIDE SEQUENCE [LARGE SCALE GENOMIC DNA]</scope>
    <source>
        <strain evidence="6 7">FSL R5-0378</strain>
    </source>
</reference>
<dbReference type="GO" id="GO:0005737">
    <property type="term" value="C:cytoplasm"/>
    <property type="evidence" value="ECO:0007669"/>
    <property type="project" value="UniProtKB-SubCell"/>
</dbReference>
<dbReference type="InterPro" id="IPR036291">
    <property type="entry name" value="NAD(P)-bd_dom_sf"/>
</dbReference>
<evidence type="ECO:0000256" key="4">
    <source>
        <dbReference type="ARBA" id="ARBA00022857"/>
    </source>
</evidence>
<dbReference type="RefSeq" id="WP_076177073.1">
    <property type="nucleotide sequence ID" value="NZ_MRTP01000030.1"/>
</dbReference>
<dbReference type="EMBL" id="MRTP01000030">
    <property type="protein sequence ID" value="OMF43565.1"/>
    <property type="molecule type" value="Genomic_DNA"/>
</dbReference>
<dbReference type="SUPFAM" id="SSF51735">
    <property type="entry name" value="NAD(P)-binding Rossmann-fold domains"/>
    <property type="match status" value="1"/>
</dbReference>
<evidence type="ECO:0000256" key="2">
    <source>
        <dbReference type="ARBA" id="ARBA00006484"/>
    </source>
</evidence>
<protein>
    <recommendedName>
        <fullName evidence="8">Short-chain dehydrogenase</fullName>
    </recommendedName>
</protein>
<dbReference type="Pfam" id="PF00106">
    <property type="entry name" value="adh_short"/>
    <property type="match status" value="1"/>
</dbReference>
<dbReference type="GO" id="GO:0004757">
    <property type="term" value="F:sepiapterin reductase (NADP+) activity"/>
    <property type="evidence" value="ECO:0007669"/>
    <property type="project" value="TreeGrafter"/>
</dbReference>
<name>A0A1R1DVG8_9BACL</name>
<dbReference type="PRINTS" id="PR00081">
    <property type="entry name" value="GDHRDH"/>
</dbReference>
<gene>
    <name evidence="6" type="ORF">BK138_35315</name>
</gene>
<dbReference type="PANTHER" id="PTHR44085">
    <property type="entry name" value="SEPIAPTERIN REDUCTASE"/>
    <property type="match status" value="1"/>
</dbReference>
<dbReference type="InterPro" id="IPR051721">
    <property type="entry name" value="Biopterin_syn/organic_redct"/>
</dbReference>
<keyword evidence="3" id="KW-0963">Cytoplasm</keyword>
<sequence length="233" mass="25704">MRAFIITGTSRGLGYEICKQLINRNHLIFAVARNHNDSLNEFAARHDCKLHFVKYDLKNTDGISELIRGIMERVHDEIESITLINNAAQVTPLGNIDDCRSEDAVKSIQTNLLAPILLTQSLINQTDERNVHRIIVNVSSGSAKDAAAGMSLYCASKAALNMFTSCIQLEDHKSLTVYKVDPGMVDTSMQEVARNQEGLAVANFFREAKETGALKSAEDAAKKIVRRVLASQS</sequence>
<evidence type="ECO:0000256" key="3">
    <source>
        <dbReference type="ARBA" id="ARBA00022490"/>
    </source>
</evidence>
<dbReference type="AlphaFoldDB" id="A0A1R1DVG8"/>
<dbReference type="InterPro" id="IPR002347">
    <property type="entry name" value="SDR_fam"/>
</dbReference>
<dbReference type="Proteomes" id="UP000187172">
    <property type="component" value="Unassembled WGS sequence"/>
</dbReference>
<evidence type="ECO:0000256" key="1">
    <source>
        <dbReference type="ARBA" id="ARBA00004496"/>
    </source>
</evidence>
<comment type="similarity">
    <text evidence="2">Belongs to the short-chain dehydrogenases/reductases (SDR) family.</text>
</comment>
<organism evidence="6 7">
    <name type="scientific">Paenibacillus rhizosphaerae</name>
    <dbReference type="NCBI Taxonomy" id="297318"/>
    <lineage>
        <taxon>Bacteria</taxon>
        <taxon>Bacillati</taxon>
        <taxon>Bacillota</taxon>
        <taxon>Bacilli</taxon>
        <taxon>Bacillales</taxon>
        <taxon>Paenibacillaceae</taxon>
        <taxon>Paenibacillus</taxon>
    </lineage>
</organism>
<proteinExistence type="inferred from homology"/>
<dbReference type="PROSITE" id="PS00061">
    <property type="entry name" value="ADH_SHORT"/>
    <property type="match status" value="1"/>
</dbReference>
<dbReference type="InterPro" id="IPR020904">
    <property type="entry name" value="Sc_DH/Rdtase_CS"/>
</dbReference>
<dbReference type="GO" id="GO:0006729">
    <property type="term" value="P:tetrahydrobiopterin biosynthetic process"/>
    <property type="evidence" value="ECO:0007669"/>
    <property type="project" value="TreeGrafter"/>
</dbReference>
<dbReference type="STRING" id="297318.BK138_35315"/>
<accession>A0A1R1DVG8</accession>
<evidence type="ECO:0000256" key="5">
    <source>
        <dbReference type="ARBA" id="ARBA00023002"/>
    </source>
</evidence>
<evidence type="ECO:0000313" key="6">
    <source>
        <dbReference type="EMBL" id="OMF43565.1"/>
    </source>
</evidence>
<comment type="subcellular location">
    <subcellularLocation>
        <location evidence="1">Cytoplasm</location>
    </subcellularLocation>
</comment>
<comment type="caution">
    <text evidence="6">The sequence shown here is derived from an EMBL/GenBank/DDBJ whole genome shotgun (WGS) entry which is preliminary data.</text>
</comment>
<keyword evidence="5" id="KW-0560">Oxidoreductase</keyword>
<dbReference type="Gene3D" id="3.40.50.720">
    <property type="entry name" value="NAD(P)-binding Rossmann-like Domain"/>
    <property type="match status" value="1"/>
</dbReference>